<dbReference type="AlphaFoldDB" id="B0D299"/>
<protein>
    <submittedName>
        <fullName evidence="1">Predicted protein</fullName>
    </submittedName>
</protein>
<gene>
    <name evidence="1" type="ORF">LACBIDRAFT_324554</name>
</gene>
<dbReference type="EMBL" id="DS547096">
    <property type="protein sequence ID" value="EDR11066.1"/>
    <property type="molecule type" value="Genomic_DNA"/>
</dbReference>
<evidence type="ECO:0000313" key="1">
    <source>
        <dbReference type="EMBL" id="EDR11066.1"/>
    </source>
</evidence>
<dbReference type="Proteomes" id="UP000001194">
    <property type="component" value="Unassembled WGS sequence"/>
</dbReference>
<evidence type="ECO:0000313" key="2">
    <source>
        <dbReference type="Proteomes" id="UP000001194"/>
    </source>
</evidence>
<keyword evidence="2" id="KW-1185">Reference proteome</keyword>
<proteinExistence type="predicted"/>
<name>B0D299_LACBS</name>
<dbReference type="InParanoid" id="B0D299"/>
<dbReference type="GeneID" id="6073948"/>
<dbReference type="KEGG" id="lbc:LACBIDRAFT_324554"/>
<sequence>MYDLTRLWSHDLCPLLDLDGWISASFTLTVQPLESLKQHRGLYERQCSHAQHLIAYYRVEISVVLGCDGLIAFAHTSGSPIPKEESVPEVNGLLGARTYSGLAIYMYYMVCRPLYRPRESAKRGPVSRDGQLRATVTAIAWHTGYPRLFGLGMHINDYYPFALPFSLFIACYPTSRSRQSVPVLSAHGLRRSGPQYYDTLIEAKVHLFFIAADQPIIAKSRHLSQPPVHHRILAQSPSSSRQMPEPIIAFISIDAAKA</sequence>
<accession>B0D299</accession>
<dbReference type="HOGENOM" id="CLU_1077948_0_0_1"/>
<reference evidence="1 2" key="1">
    <citation type="journal article" date="2008" name="Nature">
        <title>The genome of Laccaria bicolor provides insights into mycorrhizal symbiosis.</title>
        <authorList>
            <person name="Martin F."/>
            <person name="Aerts A."/>
            <person name="Ahren D."/>
            <person name="Brun A."/>
            <person name="Danchin E.G.J."/>
            <person name="Duchaussoy F."/>
            <person name="Gibon J."/>
            <person name="Kohler A."/>
            <person name="Lindquist E."/>
            <person name="Pereda V."/>
            <person name="Salamov A."/>
            <person name="Shapiro H.J."/>
            <person name="Wuyts J."/>
            <person name="Blaudez D."/>
            <person name="Buee M."/>
            <person name="Brokstein P."/>
            <person name="Canbaeck B."/>
            <person name="Cohen D."/>
            <person name="Courty P.E."/>
            <person name="Coutinho P.M."/>
            <person name="Delaruelle C."/>
            <person name="Detter J.C."/>
            <person name="Deveau A."/>
            <person name="DiFazio S."/>
            <person name="Duplessis S."/>
            <person name="Fraissinet-Tachet L."/>
            <person name="Lucic E."/>
            <person name="Frey-Klett P."/>
            <person name="Fourrey C."/>
            <person name="Feussner I."/>
            <person name="Gay G."/>
            <person name="Grimwood J."/>
            <person name="Hoegger P.J."/>
            <person name="Jain P."/>
            <person name="Kilaru S."/>
            <person name="Labbe J."/>
            <person name="Lin Y.C."/>
            <person name="Legue V."/>
            <person name="Le Tacon F."/>
            <person name="Marmeisse R."/>
            <person name="Melayah D."/>
            <person name="Montanini B."/>
            <person name="Muratet M."/>
            <person name="Nehls U."/>
            <person name="Niculita-Hirzel H."/>
            <person name="Oudot-Le Secq M.P."/>
            <person name="Peter M."/>
            <person name="Quesneville H."/>
            <person name="Rajashekar B."/>
            <person name="Reich M."/>
            <person name="Rouhier N."/>
            <person name="Schmutz J."/>
            <person name="Yin T."/>
            <person name="Chalot M."/>
            <person name="Henrissat B."/>
            <person name="Kuees U."/>
            <person name="Lucas S."/>
            <person name="Van de Peer Y."/>
            <person name="Podila G.K."/>
            <person name="Polle A."/>
            <person name="Pukkila P.J."/>
            <person name="Richardson P.M."/>
            <person name="Rouze P."/>
            <person name="Sanders I.R."/>
            <person name="Stajich J.E."/>
            <person name="Tunlid A."/>
            <person name="Tuskan G."/>
            <person name="Grigoriev I.V."/>
        </authorList>
    </citation>
    <scope>NUCLEOTIDE SEQUENCE [LARGE SCALE GENOMIC DNA]</scope>
    <source>
        <strain evidence="2">S238N-H82 / ATCC MYA-4686</strain>
    </source>
</reference>
<organism evidence="2">
    <name type="scientific">Laccaria bicolor (strain S238N-H82 / ATCC MYA-4686)</name>
    <name type="common">Bicoloured deceiver</name>
    <name type="synonym">Laccaria laccata var. bicolor</name>
    <dbReference type="NCBI Taxonomy" id="486041"/>
    <lineage>
        <taxon>Eukaryota</taxon>
        <taxon>Fungi</taxon>
        <taxon>Dikarya</taxon>
        <taxon>Basidiomycota</taxon>
        <taxon>Agaricomycotina</taxon>
        <taxon>Agaricomycetes</taxon>
        <taxon>Agaricomycetidae</taxon>
        <taxon>Agaricales</taxon>
        <taxon>Agaricineae</taxon>
        <taxon>Hydnangiaceae</taxon>
        <taxon>Laccaria</taxon>
    </lineage>
</organism>
<dbReference type="RefSeq" id="XP_001878367.1">
    <property type="nucleotide sequence ID" value="XM_001878332.1"/>
</dbReference>